<evidence type="ECO:0000313" key="1">
    <source>
        <dbReference type="EMBL" id="EET79024.1"/>
    </source>
</evidence>
<dbReference type="EMBL" id="ACVQ01000028">
    <property type="protein sequence ID" value="EET79024.1"/>
    <property type="molecule type" value="Genomic_DNA"/>
</dbReference>
<reference evidence="1 2" key="1">
    <citation type="submission" date="2009-07" db="EMBL/GenBank/DDBJ databases">
        <authorList>
            <person name="Madupu R."/>
            <person name="Sebastian Y."/>
            <person name="Durkin A.S."/>
            <person name="Torralba M."/>
            <person name="Methe B."/>
            <person name="Sutton G.G."/>
            <person name="Strausberg R.L."/>
            <person name="Nelson K.E."/>
        </authorList>
    </citation>
    <scope>NUCLEOTIDE SEQUENCE [LARGE SCALE GENOMIC DNA]</scope>
    <source>
        <strain evidence="1 2">RM3277</strain>
    </source>
</reference>
<evidence type="ECO:0000313" key="2">
    <source>
        <dbReference type="Proteomes" id="UP000003107"/>
    </source>
</evidence>
<organism evidence="1 2">
    <name type="scientific">Campylobacter showae RM3277</name>
    <dbReference type="NCBI Taxonomy" id="553219"/>
    <lineage>
        <taxon>Bacteria</taxon>
        <taxon>Pseudomonadati</taxon>
        <taxon>Campylobacterota</taxon>
        <taxon>Epsilonproteobacteria</taxon>
        <taxon>Campylobacterales</taxon>
        <taxon>Campylobacteraceae</taxon>
        <taxon>Campylobacter</taxon>
    </lineage>
</organism>
<comment type="caution">
    <text evidence="1">The sequence shown here is derived from an EMBL/GenBank/DDBJ whole genome shotgun (WGS) entry which is preliminary data.</text>
</comment>
<accession>C6RHZ4</accession>
<sequence length="44" mass="5503">MRRVKFGFILPIFIQNAKILIFKFSKTLRNQTKFRIYFIFLYQI</sequence>
<dbReference type="STRING" id="553219.CAMSH0001_1104"/>
<dbReference type="AlphaFoldDB" id="C6RHZ4"/>
<protein>
    <submittedName>
        <fullName evidence="1">Uncharacterized protein</fullName>
    </submittedName>
</protein>
<dbReference type="Proteomes" id="UP000003107">
    <property type="component" value="Unassembled WGS sequence"/>
</dbReference>
<name>C6RHZ4_9BACT</name>
<gene>
    <name evidence="1" type="ORF">CAMSH0001_1104</name>
</gene>
<keyword evidence="2" id="KW-1185">Reference proteome</keyword>
<proteinExistence type="predicted"/>